<dbReference type="AlphaFoldDB" id="A0A218X142"/>
<dbReference type="EMBL" id="PGOL01001275">
    <property type="protein sequence ID" value="PKI59427.1"/>
    <property type="molecule type" value="Genomic_DNA"/>
</dbReference>
<sequence>MNYSEYIQSLFGLGPIKLGPVRSSATVKSYSREGVRVHLSKTWEARRASRGKGRISELVVDEEPRQASRGGGASASLTWLGSLDESVGLFGLGLIKLGLVRSSATVKSYSREGMGVHLFKTWEARRASRGKGRISELVVDEEPQQASSGGGASTSLTWLGSLDEFVGLFGLGPI</sequence>
<proteinExistence type="predicted"/>
<reference evidence="2 4" key="3">
    <citation type="submission" date="2017-11" db="EMBL/GenBank/DDBJ databases">
        <title>De-novo sequencing of pomegranate (Punica granatum L.) genome.</title>
        <authorList>
            <person name="Akparov Z."/>
            <person name="Amiraslanov A."/>
            <person name="Hajiyeva S."/>
            <person name="Abbasov M."/>
            <person name="Kaur K."/>
            <person name="Hamwieh A."/>
            <person name="Solovyev V."/>
            <person name="Salamov A."/>
            <person name="Braich B."/>
            <person name="Kosarev P."/>
            <person name="Mahmoud A."/>
            <person name="Hajiyev E."/>
            <person name="Babayeva S."/>
            <person name="Izzatullayeva V."/>
            <person name="Mammadov A."/>
            <person name="Mammadov A."/>
            <person name="Sharifova S."/>
            <person name="Ojaghi J."/>
            <person name="Eynullazada K."/>
            <person name="Bayramov B."/>
            <person name="Abdulazimova A."/>
            <person name="Shahmuradov I."/>
        </authorList>
    </citation>
    <scope>NUCLEOTIDE SEQUENCE [LARGE SCALE GENOMIC DNA]</scope>
    <source>
        <strain evidence="2">AG2017</strain>
        <strain evidence="4">cv. AG2017</strain>
        <tissue evidence="2">Leaf</tissue>
    </source>
</reference>
<evidence type="ECO:0000313" key="3">
    <source>
        <dbReference type="Proteomes" id="UP000197138"/>
    </source>
</evidence>
<organism evidence="1 3">
    <name type="scientific">Punica granatum</name>
    <name type="common">Pomegranate</name>
    <dbReference type="NCBI Taxonomy" id="22663"/>
    <lineage>
        <taxon>Eukaryota</taxon>
        <taxon>Viridiplantae</taxon>
        <taxon>Streptophyta</taxon>
        <taxon>Embryophyta</taxon>
        <taxon>Tracheophyta</taxon>
        <taxon>Spermatophyta</taxon>
        <taxon>Magnoliopsida</taxon>
        <taxon>eudicotyledons</taxon>
        <taxon>Gunneridae</taxon>
        <taxon>Pentapetalae</taxon>
        <taxon>rosids</taxon>
        <taxon>malvids</taxon>
        <taxon>Myrtales</taxon>
        <taxon>Lythraceae</taxon>
        <taxon>Punica</taxon>
    </lineage>
</organism>
<dbReference type="EMBL" id="MTKT01002507">
    <property type="protein sequence ID" value="OWM78052.1"/>
    <property type="molecule type" value="Genomic_DNA"/>
</dbReference>
<dbReference type="Proteomes" id="UP000233551">
    <property type="component" value="Unassembled WGS sequence"/>
</dbReference>
<evidence type="ECO:0000313" key="4">
    <source>
        <dbReference type="Proteomes" id="UP000233551"/>
    </source>
</evidence>
<keyword evidence="4" id="KW-1185">Reference proteome</keyword>
<protein>
    <submittedName>
        <fullName evidence="1">Uncharacterized protein</fullName>
    </submittedName>
</protein>
<gene>
    <name evidence="1" type="ORF">CDL15_Pgr018621</name>
    <name evidence="2" type="ORF">CRG98_020186</name>
</gene>
<accession>A0A218X142</accession>
<reference evidence="1" key="2">
    <citation type="submission" date="2017-06" db="EMBL/GenBank/DDBJ databases">
        <title>The pomegranate genome and the genomics of punicalagin biosynthesis.</title>
        <authorList>
            <person name="Xu C."/>
        </authorList>
    </citation>
    <scope>NUCLEOTIDE SEQUENCE [LARGE SCALE GENOMIC DNA]</scope>
    <source>
        <tissue evidence="1">Fresh leaf</tissue>
    </source>
</reference>
<comment type="caution">
    <text evidence="1">The sequence shown here is derived from an EMBL/GenBank/DDBJ whole genome shotgun (WGS) entry which is preliminary data.</text>
</comment>
<evidence type="ECO:0000313" key="1">
    <source>
        <dbReference type="EMBL" id="OWM78052.1"/>
    </source>
</evidence>
<evidence type="ECO:0000313" key="2">
    <source>
        <dbReference type="EMBL" id="PKI59427.1"/>
    </source>
</evidence>
<dbReference type="Proteomes" id="UP000197138">
    <property type="component" value="Unassembled WGS sequence"/>
</dbReference>
<name>A0A218X142_PUNGR</name>
<reference evidence="3" key="1">
    <citation type="journal article" date="2017" name="Plant J.">
        <title>The pomegranate (Punica granatum L.) genome and the genomics of punicalagin biosynthesis.</title>
        <authorList>
            <person name="Qin G."/>
            <person name="Xu C."/>
            <person name="Ming R."/>
            <person name="Tang H."/>
            <person name="Guyot R."/>
            <person name="Kramer E.M."/>
            <person name="Hu Y."/>
            <person name="Yi X."/>
            <person name="Qi Y."/>
            <person name="Xu X."/>
            <person name="Gao Z."/>
            <person name="Pan H."/>
            <person name="Jian J."/>
            <person name="Tian Y."/>
            <person name="Yue Z."/>
            <person name="Xu Y."/>
        </authorList>
    </citation>
    <scope>NUCLEOTIDE SEQUENCE [LARGE SCALE GENOMIC DNA]</scope>
    <source>
        <strain evidence="3">cv. Dabenzi</strain>
    </source>
</reference>